<evidence type="ECO:0000256" key="1">
    <source>
        <dbReference type="SAM" id="Phobius"/>
    </source>
</evidence>
<proteinExistence type="predicted"/>
<feature type="domain" description="Sigma factor regulator N-terminal" evidence="3">
    <location>
        <begin position="58"/>
        <end position="152"/>
    </location>
</feature>
<protein>
    <submittedName>
        <fullName evidence="4">Anti-sigma factor</fullName>
    </submittedName>
</protein>
<evidence type="ECO:0000259" key="2">
    <source>
        <dbReference type="Pfam" id="PF13791"/>
    </source>
</evidence>
<dbReference type="OrthoDB" id="2730366at2"/>
<reference evidence="4 5" key="2">
    <citation type="journal article" date="2016" name="Int. J. Syst. Evol. Microbiol.">
        <title>Bacillus gobiensis sp. nov., isolated from a soil sample.</title>
        <authorList>
            <person name="Liu B."/>
            <person name="Liu G.H."/>
            <person name="Cetin S."/>
            <person name="Schumann P."/>
            <person name="Pan Z.Z."/>
            <person name="Chen Q.Q."/>
        </authorList>
    </citation>
    <scope>NUCLEOTIDE SEQUENCE [LARGE SCALE GENOMIC DNA]</scope>
    <source>
        <strain evidence="4 5">FJAT-4402</strain>
    </source>
</reference>
<dbReference type="AlphaFoldDB" id="A0A0M4FP54"/>
<dbReference type="STRING" id="1441095.AM592_02475"/>
<reference evidence="5" key="1">
    <citation type="submission" date="2015-08" db="EMBL/GenBank/DDBJ databases">
        <title>Genome sequencing project for genomic taxonomy and phylogenomics of Bacillus-like bacteria.</title>
        <authorList>
            <person name="Liu B."/>
            <person name="Wang J."/>
            <person name="Zhu Y."/>
            <person name="Liu G."/>
            <person name="Chen Q."/>
            <person name="Chen Z."/>
            <person name="Lan J."/>
            <person name="Che J."/>
            <person name="Ge C."/>
            <person name="Shi H."/>
            <person name="Pan Z."/>
            <person name="Liu X."/>
        </authorList>
    </citation>
    <scope>NUCLEOTIDE SEQUENCE [LARGE SCALE GENOMIC DNA]</scope>
    <source>
        <strain evidence="5">FJAT-4402</strain>
    </source>
</reference>
<keyword evidence="1" id="KW-1133">Transmembrane helix</keyword>
<dbReference type="RefSeq" id="WP_053602309.1">
    <property type="nucleotide sequence ID" value="NZ_CP012600.1"/>
</dbReference>
<name>A0A0M4FP54_9BACI</name>
<dbReference type="Proteomes" id="UP000067625">
    <property type="component" value="Chromosome"/>
</dbReference>
<feature type="transmembrane region" description="Helical" evidence="1">
    <location>
        <begin position="72"/>
        <end position="95"/>
    </location>
</feature>
<evidence type="ECO:0000259" key="3">
    <source>
        <dbReference type="Pfam" id="PF13800"/>
    </source>
</evidence>
<dbReference type="InterPro" id="IPR029101">
    <property type="entry name" value="Sigma_reg_N"/>
</dbReference>
<keyword evidence="5" id="KW-1185">Reference proteome</keyword>
<dbReference type="EMBL" id="CP012600">
    <property type="protein sequence ID" value="ALC80571.1"/>
    <property type="molecule type" value="Genomic_DNA"/>
</dbReference>
<dbReference type="InterPro" id="IPR025672">
    <property type="entry name" value="Sigma_reg_C_dom"/>
</dbReference>
<organism evidence="4 5">
    <name type="scientific">Bacillus gobiensis</name>
    <dbReference type="NCBI Taxonomy" id="1441095"/>
    <lineage>
        <taxon>Bacteria</taxon>
        <taxon>Bacillati</taxon>
        <taxon>Bacillota</taxon>
        <taxon>Bacilli</taxon>
        <taxon>Bacillales</taxon>
        <taxon>Bacillaceae</taxon>
        <taxon>Bacillus</taxon>
    </lineage>
</organism>
<gene>
    <name evidence="4" type="ORF">AM592_02475</name>
</gene>
<sequence length="356" mass="40582">MNEELKARFDKYKNGEMTEEEMVEFEGELEKLETYQMLLDEEMFDDPNEASISPEKQRAILQYGKNKSYLRISVLAIITTLMILPVCTLGSYLYYGLGGNSSKGSEFIHTAAITLSLTEPNLQIDTANIKSRVELFGMKADFPLQRQVGNEQKAAGHEEIALLLNRIKKPNKSFYYQEINDNDRIFIHPSKKEKNAVRNAESILKQLPDGTVSEAFLSFDQAYSTKEIYEKLKKYDIRVIWKAIETEANSQDRPYSRPIGFPGKDSAAITTMTNQVSQSEDQQFESALAYITEHHKWAESIADRKDLILSERLSYIKQNGVNVYGVVVTGPTREIEHLIQSEPINAAKLGEVELWN</sequence>
<accession>A0A0M4FP54</accession>
<dbReference type="Pfam" id="PF13791">
    <property type="entry name" value="Sigma_reg_C"/>
    <property type="match status" value="1"/>
</dbReference>
<feature type="domain" description="Sigma factor regulator C-terminal" evidence="2">
    <location>
        <begin position="204"/>
        <end position="351"/>
    </location>
</feature>
<dbReference type="Pfam" id="PF13800">
    <property type="entry name" value="Sigma_reg_N"/>
    <property type="match status" value="1"/>
</dbReference>
<evidence type="ECO:0000313" key="5">
    <source>
        <dbReference type="Proteomes" id="UP000067625"/>
    </source>
</evidence>
<keyword evidence="1" id="KW-0472">Membrane</keyword>
<evidence type="ECO:0000313" key="4">
    <source>
        <dbReference type="EMBL" id="ALC80571.1"/>
    </source>
</evidence>
<keyword evidence="1" id="KW-0812">Transmembrane</keyword>
<dbReference type="PATRIC" id="fig|1441095.3.peg.534"/>